<organism evidence="4">
    <name type="scientific">termite gut metagenome</name>
    <dbReference type="NCBI Taxonomy" id="433724"/>
    <lineage>
        <taxon>unclassified sequences</taxon>
        <taxon>metagenomes</taxon>
        <taxon>organismal metagenomes</taxon>
    </lineage>
</organism>
<evidence type="ECO:0000256" key="2">
    <source>
        <dbReference type="ARBA" id="ARBA00022559"/>
    </source>
</evidence>
<dbReference type="EC" id="1.11.1.22" evidence="4"/>
<dbReference type="InterPro" id="IPR000889">
    <property type="entry name" value="Glutathione_peroxidase"/>
</dbReference>
<gene>
    <name evidence="4" type="ORF">EZS27_035464</name>
</gene>
<dbReference type="CDD" id="cd00340">
    <property type="entry name" value="GSH_Peroxidase"/>
    <property type="match status" value="1"/>
</dbReference>
<dbReference type="AlphaFoldDB" id="A0A5J4PZ09"/>
<evidence type="ECO:0000256" key="1">
    <source>
        <dbReference type="ARBA" id="ARBA00006926"/>
    </source>
</evidence>
<dbReference type="FunFam" id="3.40.30.10:FF:000010">
    <property type="entry name" value="Glutathione peroxidase"/>
    <property type="match status" value="1"/>
</dbReference>
<dbReference type="InterPro" id="IPR036249">
    <property type="entry name" value="Thioredoxin-like_sf"/>
</dbReference>
<reference evidence="4" key="1">
    <citation type="submission" date="2019-03" db="EMBL/GenBank/DDBJ databases">
        <title>Single cell metagenomics reveals metabolic interactions within the superorganism composed of flagellate Streblomastix strix and complex community of Bacteroidetes bacteria on its surface.</title>
        <authorList>
            <person name="Treitli S.C."/>
            <person name="Kolisko M."/>
            <person name="Husnik F."/>
            <person name="Keeling P."/>
            <person name="Hampl V."/>
        </authorList>
    </citation>
    <scope>NUCLEOTIDE SEQUENCE</scope>
    <source>
        <strain evidence="4">STM</strain>
    </source>
</reference>
<evidence type="ECO:0000256" key="3">
    <source>
        <dbReference type="ARBA" id="ARBA00023002"/>
    </source>
</evidence>
<sequence>MKRKTILNSSCAKTLLAFILMTAIYTQPGTAQTKNFYDFTVKTIEGEDLNLSTFKGKKVLVVNVASKCGLTPQYEKLQALYEKYKDTDFVIIGFPANNFGAQEPGTNAEILAFCTSTYDVTFPLMSKISVKGDDIVPLYQWLTQKELNGKQDAPVTWNFQKFMIDEQGNWVGFAEPTVDPLSEKIVEWIEK</sequence>
<protein>
    <submittedName>
        <fullName evidence="4">Hydroperoxy fatty acid reductase gpx1</fullName>
        <ecNumber evidence="4">1.11.1.22</ecNumber>
    </submittedName>
</protein>
<keyword evidence="2 4" id="KW-0575">Peroxidase</keyword>
<accession>A0A5J4PZ09</accession>
<dbReference type="GO" id="GO:0004601">
    <property type="term" value="F:peroxidase activity"/>
    <property type="evidence" value="ECO:0007669"/>
    <property type="project" value="UniProtKB-KW"/>
</dbReference>
<dbReference type="GO" id="GO:0034599">
    <property type="term" value="P:cellular response to oxidative stress"/>
    <property type="evidence" value="ECO:0007669"/>
    <property type="project" value="TreeGrafter"/>
</dbReference>
<dbReference type="InterPro" id="IPR029759">
    <property type="entry name" value="GPX_AS"/>
</dbReference>
<evidence type="ECO:0000313" key="4">
    <source>
        <dbReference type="EMBL" id="KAA6313824.1"/>
    </source>
</evidence>
<proteinExistence type="inferred from homology"/>
<keyword evidence="3 4" id="KW-0560">Oxidoreductase</keyword>
<comment type="caution">
    <text evidence="4">The sequence shown here is derived from an EMBL/GenBank/DDBJ whole genome shotgun (WGS) entry which is preliminary data.</text>
</comment>
<dbReference type="PROSITE" id="PS51355">
    <property type="entry name" value="GLUTATHIONE_PEROXID_3"/>
    <property type="match status" value="1"/>
</dbReference>
<dbReference type="PROSITE" id="PS00460">
    <property type="entry name" value="GLUTATHIONE_PEROXID_1"/>
    <property type="match status" value="1"/>
</dbReference>
<comment type="similarity">
    <text evidence="1">Belongs to the glutathione peroxidase family.</text>
</comment>
<dbReference type="EMBL" id="SNRY01005903">
    <property type="protein sequence ID" value="KAA6313824.1"/>
    <property type="molecule type" value="Genomic_DNA"/>
</dbReference>
<dbReference type="PIRSF" id="PIRSF000303">
    <property type="entry name" value="Glutathion_perox"/>
    <property type="match status" value="1"/>
</dbReference>
<dbReference type="SUPFAM" id="SSF52833">
    <property type="entry name" value="Thioredoxin-like"/>
    <property type="match status" value="1"/>
</dbReference>
<dbReference type="Gene3D" id="3.40.30.10">
    <property type="entry name" value="Glutaredoxin"/>
    <property type="match status" value="1"/>
</dbReference>
<dbReference type="PRINTS" id="PR01011">
    <property type="entry name" value="GLUTPROXDASE"/>
</dbReference>
<dbReference type="PANTHER" id="PTHR11592">
    <property type="entry name" value="GLUTATHIONE PEROXIDASE"/>
    <property type="match status" value="1"/>
</dbReference>
<dbReference type="Pfam" id="PF00255">
    <property type="entry name" value="GSHPx"/>
    <property type="match status" value="1"/>
</dbReference>
<dbReference type="PANTHER" id="PTHR11592:SF78">
    <property type="entry name" value="GLUTATHIONE PEROXIDASE"/>
    <property type="match status" value="1"/>
</dbReference>
<name>A0A5J4PZ09_9ZZZZ</name>